<feature type="transmembrane region" description="Helical" evidence="6">
    <location>
        <begin position="219"/>
        <end position="242"/>
    </location>
</feature>
<organism evidence="7 8">
    <name type="scientific">Halomicrobium mukohataei</name>
    <dbReference type="NCBI Taxonomy" id="57705"/>
    <lineage>
        <taxon>Archaea</taxon>
        <taxon>Methanobacteriati</taxon>
        <taxon>Methanobacteriota</taxon>
        <taxon>Stenosarchaea group</taxon>
        <taxon>Halobacteria</taxon>
        <taxon>Halobacteriales</taxon>
        <taxon>Haloarculaceae</taxon>
        <taxon>Halomicrobium</taxon>
    </lineage>
</organism>
<dbReference type="InterPro" id="IPR002549">
    <property type="entry name" value="AI-2E-like"/>
</dbReference>
<protein>
    <submittedName>
        <fullName evidence="7">AI-2E family transporter</fullName>
    </submittedName>
</protein>
<keyword evidence="4 6" id="KW-1133">Transmembrane helix</keyword>
<keyword evidence="5 6" id="KW-0472">Membrane</keyword>
<dbReference type="PANTHER" id="PTHR21716:SF4">
    <property type="entry name" value="TRANSMEMBRANE PROTEIN 245"/>
    <property type="match status" value="1"/>
</dbReference>
<gene>
    <name evidence="7" type="ORF">GOC74_05980</name>
</gene>
<comment type="subcellular location">
    <subcellularLocation>
        <location evidence="1">Membrane</location>
        <topology evidence="1">Multi-pass membrane protein</topology>
    </subcellularLocation>
</comment>
<dbReference type="AlphaFoldDB" id="A0A847UDL1"/>
<keyword evidence="3 6" id="KW-0812">Transmembrane</keyword>
<evidence type="ECO:0000256" key="6">
    <source>
        <dbReference type="SAM" id="Phobius"/>
    </source>
</evidence>
<name>A0A847UDL1_9EURY</name>
<evidence type="ECO:0000256" key="4">
    <source>
        <dbReference type="ARBA" id="ARBA00022989"/>
    </source>
</evidence>
<dbReference type="Proteomes" id="UP000608662">
    <property type="component" value="Unassembled WGS sequence"/>
</dbReference>
<feature type="transmembrane region" description="Helical" evidence="6">
    <location>
        <begin position="249"/>
        <end position="270"/>
    </location>
</feature>
<dbReference type="EMBL" id="WOYG01000001">
    <property type="protein sequence ID" value="NLV09474.1"/>
    <property type="molecule type" value="Genomic_DNA"/>
</dbReference>
<feature type="transmembrane region" description="Helical" evidence="6">
    <location>
        <begin position="60"/>
        <end position="85"/>
    </location>
</feature>
<dbReference type="GO" id="GO:0016020">
    <property type="term" value="C:membrane"/>
    <property type="evidence" value="ECO:0007669"/>
    <property type="project" value="UniProtKB-SubCell"/>
</dbReference>
<comment type="similarity">
    <text evidence="2">Belongs to the autoinducer-2 exporter (AI-2E) (TC 2.A.86) family.</text>
</comment>
<feature type="transmembrane region" description="Helical" evidence="6">
    <location>
        <begin position="137"/>
        <end position="156"/>
    </location>
</feature>
<accession>A0A847UDL1</accession>
<feature type="transmembrane region" description="Helical" evidence="6">
    <location>
        <begin position="12"/>
        <end position="45"/>
    </location>
</feature>
<sequence>MYCGMRRRQGVLVGLVAATGLLTIVLLWSVVTTVFFAITVAYVLYPLRRLLVERGVHRRIAAAAATSVAFLAVAALIGPLLWSLYRRRGTLLAYLRTLPTAFEFEILGMPFGFELGSLVATARVAITGLAVDVAGSAPIIGLKLFLFTLLVYALLLRPSAAPAVVFRAVPDQFHSLVRTMHERTRNTLYAIYVLQGATALGTFLIAYLVFAGLGYSGAFGLAAVAGILQFVPVVGPSILIALVAATDVVAGDLTGAATLLVIGLVFVGFLPDAIIRPQLAPYTADIPASLYFIGFTGGVLSIGLVGFIAGPLVVALFVEAVELLTNDRPAVQRQLDSEHTE</sequence>
<reference evidence="7" key="1">
    <citation type="submission" date="2019-12" db="EMBL/GenBank/DDBJ databases">
        <title>Whole-genome sequence of Halomicrobium mukohataei pws1.</title>
        <authorList>
            <person name="Verma D.K."/>
            <person name="Gopal K."/>
            <person name="Prasad E.S."/>
        </authorList>
    </citation>
    <scope>NUCLEOTIDE SEQUENCE</scope>
    <source>
        <strain evidence="7">Pws1</strain>
    </source>
</reference>
<evidence type="ECO:0000256" key="1">
    <source>
        <dbReference type="ARBA" id="ARBA00004141"/>
    </source>
</evidence>
<dbReference type="PANTHER" id="PTHR21716">
    <property type="entry name" value="TRANSMEMBRANE PROTEIN"/>
    <property type="match status" value="1"/>
</dbReference>
<proteinExistence type="inferred from homology"/>
<evidence type="ECO:0000256" key="2">
    <source>
        <dbReference type="ARBA" id="ARBA00009773"/>
    </source>
</evidence>
<evidence type="ECO:0000313" key="7">
    <source>
        <dbReference type="EMBL" id="NLV09474.1"/>
    </source>
</evidence>
<feature type="transmembrane region" description="Helical" evidence="6">
    <location>
        <begin position="290"/>
        <end position="318"/>
    </location>
</feature>
<feature type="transmembrane region" description="Helical" evidence="6">
    <location>
        <begin position="106"/>
        <end position="131"/>
    </location>
</feature>
<evidence type="ECO:0000256" key="3">
    <source>
        <dbReference type="ARBA" id="ARBA00022692"/>
    </source>
</evidence>
<comment type="caution">
    <text evidence="7">The sequence shown here is derived from an EMBL/GenBank/DDBJ whole genome shotgun (WGS) entry which is preliminary data.</text>
</comment>
<evidence type="ECO:0000256" key="5">
    <source>
        <dbReference type="ARBA" id="ARBA00023136"/>
    </source>
</evidence>
<evidence type="ECO:0000313" key="8">
    <source>
        <dbReference type="Proteomes" id="UP000608662"/>
    </source>
</evidence>
<feature type="transmembrane region" description="Helical" evidence="6">
    <location>
        <begin position="188"/>
        <end position="213"/>
    </location>
</feature>
<dbReference type="Pfam" id="PF01594">
    <property type="entry name" value="AI-2E_transport"/>
    <property type="match status" value="1"/>
</dbReference>